<keyword evidence="2" id="KW-0813">Transport</keyword>
<feature type="transmembrane region" description="Helical" evidence="9">
    <location>
        <begin position="36"/>
        <end position="57"/>
    </location>
</feature>
<evidence type="ECO:0000256" key="5">
    <source>
        <dbReference type="ARBA" id="ARBA00022692"/>
    </source>
</evidence>
<evidence type="ECO:0000256" key="1">
    <source>
        <dbReference type="ARBA" id="ARBA00004651"/>
    </source>
</evidence>
<sequence length="355" mass="35924">MTALHQQVDPSSAAPGGERVRRQLPPLPRLGETGGVVVALVILMVVSSIAQPAFFTWSNLMNIVGANSVAMSLAIGSTFVIIAGGIDLSVVSMTAASGMGLGLLLSSGAPTVVCVLGALALGAGLGAVNGLLISRLRISFLVVTLGMASIAASLALVVKNGSTVDVFTKPAFGPVHTFATGDMGPVPIILVFDVLLILATAGVLRYTRFGRSVFAVGSNAEAARLNGINVKNTTAAVYALAGLAAGLGSVVQVGRLTGASPQIDPSLLNGVLAAVLIGGTSFSGGKGSIWGTVLGVLFLGVVQNIMTLADISSFWRQAVNGLLLILAVGLSAARWKSLRRRPAPEAAAALAKEPR</sequence>
<feature type="transmembrane region" description="Helical" evidence="9">
    <location>
        <begin position="314"/>
        <end position="333"/>
    </location>
</feature>
<evidence type="ECO:0000256" key="3">
    <source>
        <dbReference type="ARBA" id="ARBA00022475"/>
    </source>
</evidence>
<reference evidence="10 11" key="1">
    <citation type="submission" date="2020-02" db="EMBL/GenBank/DDBJ databases">
        <title>Whole-genome analyses of novel actinobacteria.</title>
        <authorList>
            <person name="Sahin N."/>
            <person name="Gencbay T."/>
        </authorList>
    </citation>
    <scope>NUCLEOTIDE SEQUENCE [LARGE SCALE GENOMIC DNA]</scope>
    <source>
        <strain evidence="10 11">HC44</strain>
    </source>
</reference>
<feature type="compositionally biased region" description="Polar residues" evidence="8">
    <location>
        <begin position="1"/>
        <end position="10"/>
    </location>
</feature>
<dbReference type="Pfam" id="PF02653">
    <property type="entry name" value="BPD_transp_2"/>
    <property type="match status" value="1"/>
</dbReference>
<feature type="transmembrane region" description="Helical" evidence="9">
    <location>
        <begin position="266"/>
        <end position="282"/>
    </location>
</feature>
<keyword evidence="11" id="KW-1185">Reference proteome</keyword>
<evidence type="ECO:0000313" key="11">
    <source>
        <dbReference type="Proteomes" id="UP000472335"/>
    </source>
</evidence>
<feature type="transmembrane region" description="Helical" evidence="9">
    <location>
        <begin position="140"/>
        <end position="158"/>
    </location>
</feature>
<comment type="caution">
    <text evidence="10">The sequence shown here is derived from an EMBL/GenBank/DDBJ whole genome shotgun (WGS) entry which is preliminary data.</text>
</comment>
<evidence type="ECO:0000256" key="6">
    <source>
        <dbReference type="ARBA" id="ARBA00022989"/>
    </source>
</evidence>
<feature type="transmembrane region" description="Helical" evidence="9">
    <location>
        <begin position="186"/>
        <end position="204"/>
    </location>
</feature>
<dbReference type="RefSeq" id="WP_165257256.1">
    <property type="nucleotide sequence ID" value="NZ_JAAKZY010000024.1"/>
</dbReference>
<dbReference type="GO" id="GO:0005886">
    <property type="term" value="C:plasma membrane"/>
    <property type="evidence" value="ECO:0007669"/>
    <property type="project" value="UniProtKB-SubCell"/>
</dbReference>
<name>A0A6G4V1X4_9ACTN</name>
<dbReference type="GO" id="GO:0022857">
    <property type="term" value="F:transmembrane transporter activity"/>
    <property type="evidence" value="ECO:0007669"/>
    <property type="project" value="InterPro"/>
</dbReference>
<dbReference type="AlphaFoldDB" id="A0A6G4V1X4"/>
<accession>A0A6G4V1X4</accession>
<keyword evidence="4" id="KW-0997">Cell inner membrane</keyword>
<keyword evidence="3" id="KW-1003">Cell membrane</keyword>
<feature type="transmembrane region" description="Helical" evidence="9">
    <location>
        <begin position="69"/>
        <end position="91"/>
    </location>
</feature>
<proteinExistence type="predicted"/>
<organism evidence="10 11">
    <name type="scientific">Streptomyces scabichelini</name>
    <dbReference type="NCBI Taxonomy" id="2711217"/>
    <lineage>
        <taxon>Bacteria</taxon>
        <taxon>Bacillati</taxon>
        <taxon>Actinomycetota</taxon>
        <taxon>Actinomycetes</taxon>
        <taxon>Kitasatosporales</taxon>
        <taxon>Streptomycetaceae</taxon>
        <taxon>Streptomyces</taxon>
    </lineage>
</organism>
<dbReference type="CDD" id="cd06579">
    <property type="entry name" value="TM_PBP1_transp_AraH_like"/>
    <property type="match status" value="1"/>
</dbReference>
<dbReference type="PANTHER" id="PTHR32196">
    <property type="entry name" value="ABC TRANSPORTER PERMEASE PROTEIN YPHD-RELATED-RELATED"/>
    <property type="match status" value="1"/>
</dbReference>
<keyword evidence="7 9" id="KW-0472">Membrane</keyword>
<evidence type="ECO:0000256" key="4">
    <source>
        <dbReference type="ARBA" id="ARBA00022519"/>
    </source>
</evidence>
<keyword evidence="6 9" id="KW-1133">Transmembrane helix</keyword>
<dbReference type="EMBL" id="JAAKZY010000024">
    <property type="protein sequence ID" value="NGO08058.1"/>
    <property type="molecule type" value="Genomic_DNA"/>
</dbReference>
<dbReference type="InterPro" id="IPR001851">
    <property type="entry name" value="ABC_transp_permease"/>
</dbReference>
<evidence type="ECO:0000256" key="2">
    <source>
        <dbReference type="ARBA" id="ARBA00022448"/>
    </source>
</evidence>
<evidence type="ECO:0000256" key="8">
    <source>
        <dbReference type="SAM" id="MobiDB-lite"/>
    </source>
</evidence>
<evidence type="ECO:0000256" key="7">
    <source>
        <dbReference type="ARBA" id="ARBA00023136"/>
    </source>
</evidence>
<feature type="region of interest" description="Disordered" evidence="8">
    <location>
        <begin position="1"/>
        <end position="26"/>
    </location>
</feature>
<feature type="transmembrane region" description="Helical" evidence="9">
    <location>
        <begin position="289"/>
        <end position="308"/>
    </location>
</feature>
<comment type="subcellular location">
    <subcellularLocation>
        <location evidence="1">Cell membrane</location>
        <topology evidence="1">Multi-pass membrane protein</topology>
    </subcellularLocation>
</comment>
<keyword evidence="5 9" id="KW-0812">Transmembrane</keyword>
<dbReference type="PANTHER" id="PTHR32196:SF21">
    <property type="entry name" value="ABC TRANSPORTER PERMEASE PROTEIN YPHD-RELATED"/>
    <property type="match status" value="1"/>
</dbReference>
<feature type="transmembrane region" description="Helical" evidence="9">
    <location>
        <begin position="235"/>
        <end position="254"/>
    </location>
</feature>
<evidence type="ECO:0000313" key="10">
    <source>
        <dbReference type="EMBL" id="NGO08058.1"/>
    </source>
</evidence>
<gene>
    <name evidence="10" type="ORF">G5C60_10450</name>
</gene>
<dbReference type="Proteomes" id="UP000472335">
    <property type="component" value="Unassembled WGS sequence"/>
</dbReference>
<feature type="transmembrane region" description="Helical" evidence="9">
    <location>
        <begin position="103"/>
        <end position="128"/>
    </location>
</feature>
<protein>
    <submittedName>
        <fullName evidence="10">ABC transporter permease</fullName>
    </submittedName>
</protein>
<evidence type="ECO:0000256" key="9">
    <source>
        <dbReference type="SAM" id="Phobius"/>
    </source>
</evidence>